<sequence>MTVFYNKTDFTIKVEVLELFVPASFLLYVIMLKNDRGDEMAIRIDGKALAQKMQSELADKVSLLKAEKGVIPGLVVILVGDDPASHIYVRNKERAAEKAGFYSETVRLSADISQEELLAIVDKYNHDDRFHGILVQLPLPAHIDEDSVVLAIDPDKDVDGFHHVNTGRLWSGQPMMVPCTPAGIMKMFEVYGISLEGKNAVVVGRSNIVGKPMAALLLEANATVTSTHSKTCHLSEITHKADILVVAIGKANFITADYVKNGAVVIDVGMNRDADGKLAGDVDFASVEPKASYITPVPGGVGPMTITMLLEQTYEATRRSLDH</sequence>
<dbReference type="Pfam" id="PF00763">
    <property type="entry name" value="THF_DHG_CYH"/>
    <property type="match status" value="1"/>
</dbReference>
<evidence type="ECO:0000259" key="13">
    <source>
        <dbReference type="Pfam" id="PF00763"/>
    </source>
</evidence>
<evidence type="ECO:0000256" key="2">
    <source>
        <dbReference type="ARBA" id="ARBA00011738"/>
    </source>
</evidence>
<comment type="catalytic activity">
    <reaction evidence="12">
        <text>(6R)-5,10-methylene-5,6,7,8-tetrahydrofolate + NADP(+) = (6R)-5,10-methenyltetrahydrofolate + NADPH</text>
        <dbReference type="Rhea" id="RHEA:22812"/>
        <dbReference type="ChEBI" id="CHEBI:15636"/>
        <dbReference type="ChEBI" id="CHEBI:57455"/>
        <dbReference type="ChEBI" id="CHEBI:57783"/>
        <dbReference type="ChEBI" id="CHEBI:58349"/>
        <dbReference type="EC" id="1.5.1.5"/>
    </reaction>
</comment>
<evidence type="ECO:0000256" key="3">
    <source>
        <dbReference type="ARBA" id="ARBA00022563"/>
    </source>
</evidence>
<keyword evidence="11 12" id="KW-0511">Multifunctional enzyme</keyword>
<dbReference type="PANTHER" id="PTHR48099:SF5">
    <property type="entry name" value="C-1-TETRAHYDROFOLATE SYNTHASE, CYTOPLASMIC"/>
    <property type="match status" value="1"/>
</dbReference>
<evidence type="ECO:0000313" key="16">
    <source>
        <dbReference type="Proteomes" id="UP000018482"/>
    </source>
</evidence>
<dbReference type="CDD" id="cd01080">
    <property type="entry name" value="NAD_bind_m-THF_DH_Cyclohyd"/>
    <property type="match status" value="1"/>
</dbReference>
<dbReference type="InterPro" id="IPR020630">
    <property type="entry name" value="THF_DH/CycHdrlase_cat_dom"/>
</dbReference>
<comment type="similarity">
    <text evidence="12">Belongs to the tetrahydrofolate dehydrogenase/cyclohydrolase family.</text>
</comment>
<evidence type="ECO:0000313" key="15">
    <source>
        <dbReference type="EMBL" id="ESV54691.1"/>
    </source>
</evidence>
<comment type="caution">
    <text evidence="12">Lacks conserved residue(s) required for the propagation of feature annotation.</text>
</comment>
<evidence type="ECO:0000256" key="5">
    <source>
        <dbReference type="ARBA" id="ARBA00022755"/>
    </source>
</evidence>
<dbReference type="GO" id="GO:0004488">
    <property type="term" value="F:methylenetetrahydrofolate dehydrogenase (NADP+) activity"/>
    <property type="evidence" value="ECO:0007669"/>
    <property type="project" value="UniProtKB-UniRule"/>
</dbReference>
<name>V6Z335_STRAG</name>
<organism evidence="15 16">
    <name type="scientific">Streptococcus agalactiae LMG 14747</name>
    <dbReference type="NCBI Taxonomy" id="1154860"/>
    <lineage>
        <taxon>Bacteria</taxon>
        <taxon>Bacillati</taxon>
        <taxon>Bacillota</taxon>
        <taxon>Bacilli</taxon>
        <taxon>Lactobacillales</taxon>
        <taxon>Streptococcaceae</taxon>
        <taxon>Streptococcus</taxon>
    </lineage>
</organism>
<dbReference type="UniPathway" id="UPA00193"/>
<comment type="pathway">
    <text evidence="1 12">One-carbon metabolism; tetrahydrofolate interconversion.</text>
</comment>
<dbReference type="NCBIfam" id="NF008058">
    <property type="entry name" value="PRK10792.1"/>
    <property type="match status" value="1"/>
</dbReference>
<dbReference type="SUPFAM" id="SSF53223">
    <property type="entry name" value="Aminoacid dehydrogenase-like, N-terminal domain"/>
    <property type="match status" value="1"/>
</dbReference>
<evidence type="ECO:0000256" key="11">
    <source>
        <dbReference type="ARBA" id="ARBA00023268"/>
    </source>
</evidence>
<protein>
    <recommendedName>
        <fullName evidence="12">Bifunctional protein FolD</fullName>
    </recommendedName>
    <domain>
        <recommendedName>
            <fullName evidence="12">Methylenetetrahydrofolate dehydrogenase</fullName>
            <ecNumber evidence="12">1.5.1.5</ecNumber>
        </recommendedName>
    </domain>
    <domain>
        <recommendedName>
            <fullName evidence="12">Methenyltetrahydrofolate cyclohydrolase</fullName>
            <ecNumber evidence="12">3.5.4.9</ecNumber>
        </recommendedName>
    </domain>
</protein>
<keyword evidence="5 12" id="KW-0658">Purine biosynthesis</keyword>
<reference evidence="15 16" key="1">
    <citation type="submission" date="2013-05" db="EMBL/GenBank/DDBJ databases">
        <authorList>
            <person name="Richards V.P."/>
            <person name="Durkin S.A.S."/>
            <person name="Kim M."/>
            <person name="Pavinski Bitar P.D."/>
            <person name="Stanhope M.J."/>
            <person name="Town C.D."/>
            <person name="Venter J.C."/>
        </authorList>
    </citation>
    <scope>NUCLEOTIDE SEQUENCE [LARGE SCALE GENOMIC DNA]</scope>
    <source>
        <strain evidence="15 16">LMG 14747</strain>
    </source>
</reference>
<dbReference type="InterPro" id="IPR020631">
    <property type="entry name" value="THF_DH/CycHdrlase_NAD-bd_dom"/>
</dbReference>
<dbReference type="InterPro" id="IPR020867">
    <property type="entry name" value="THF_DH/CycHdrlase_CS"/>
</dbReference>
<dbReference type="EC" id="1.5.1.5" evidence="12"/>
<dbReference type="eggNOG" id="COG0190">
    <property type="taxonomic scope" value="Bacteria"/>
</dbReference>
<evidence type="ECO:0000256" key="6">
    <source>
        <dbReference type="ARBA" id="ARBA00022801"/>
    </source>
</evidence>
<dbReference type="EC" id="3.5.4.9" evidence="12"/>
<dbReference type="GO" id="GO:0006164">
    <property type="term" value="P:purine nucleotide biosynthetic process"/>
    <property type="evidence" value="ECO:0007669"/>
    <property type="project" value="UniProtKB-KW"/>
</dbReference>
<dbReference type="InterPro" id="IPR046346">
    <property type="entry name" value="Aminoacid_DH-like_N_sf"/>
</dbReference>
<evidence type="ECO:0000256" key="1">
    <source>
        <dbReference type="ARBA" id="ARBA00004777"/>
    </source>
</evidence>
<dbReference type="Gene3D" id="3.40.50.720">
    <property type="entry name" value="NAD(P)-binding Rossmann-like Domain"/>
    <property type="match status" value="1"/>
</dbReference>
<dbReference type="EMBL" id="ANQC01000086">
    <property type="protein sequence ID" value="ESV54691.1"/>
    <property type="molecule type" value="Genomic_DNA"/>
</dbReference>
<dbReference type="HAMAP" id="MF_01576">
    <property type="entry name" value="THF_DHG_CYH"/>
    <property type="match status" value="1"/>
</dbReference>
<keyword evidence="7 12" id="KW-0521">NADP</keyword>
<dbReference type="GO" id="GO:0035999">
    <property type="term" value="P:tetrahydrofolate interconversion"/>
    <property type="evidence" value="ECO:0007669"/>
    <property type="project" value="UniProtKB-UniRule"/>
</dbReference>
<comment type="function">
    <text evidence="12">Catalyzes the oxidation of 5,10-methylenetetrahydrofolate to 5,10-methenyltetrahydrofolate and then the hydrolysis of 5,10-methenyltetrahydrofolate to 10-formyltetrahydrofolate.</text>
</comment>
<proteinExistence type="inferred from homology"/>
<evidence type="ECO:0000256" key="8">
    <source>
        <dbReference type="ARBA" id="ARBA00023002"/>
    </source>
</evidence>
<accession>V6Z335</accession>
<evidence type="ECO:0000256" key="10">
    <source>
        <dbReference type="ARBA" id="ARBA00023167"/>
    </source>
</evidence>
<dbReference type="Gene3D" id="3.40.50.10860">
    <property type="entry name" value="Leucine Dehydrogenase, chain A, domain 1"/>
    <property type="match status" value="1"/>
</dbReference>
<feature type="domain" description="Tetrahydrofolate dehydrogenase/cyclohydrolase NAD(P)-binding" evidence="14">
    <location>
        <begin position="178"/>
        <end position="319"/>
    </location>
</feature>
<keyword evidence="8 12" id="KW-0560">Oxidoreductase</keyword>
<dbReference type="GO" id="GO:0004477">
    <property type="term" value="F:methenyltetrahydrofolate cyclohydrolase activity"/>
    <property type="evidence" value="ECO:0007669"/>
    <property type="project" value="UniProtKB-UniRule"/>
</dbReference>
<feature type="domain" description="Tetrahydrofolate dehydrogenase/cyclohydrolase catalytic" evidence="13">
    <location>
        <begin position="44"/>
        <end position="159"/>
    </location>
</feature>
<keyword evidence="4 12" id="KW-0028">Amino-acid biosynthesis</keyword>
<dbReference type="AlphaFoldDB" id="V6Z335"/>
<dbReference type="GO" id="GO:0009086">
    <property type="term" value="P:methionine biosynthetic process"/>
    <property type="evidence" value="ECO:0007669"/>
    <property type="project" value="UniProtKB-KW"/>
</dbReference>
<dbReference type="InterPro" id="IPR000672">
    <property type="entry name" value="THF_DH/CycHdrlase"/>
</dbReference>
<dbReference type="Pfam" id="PF02882">
    <property type="entry name" value="THF_DHG_CYH_C"/>
    <property type="match status" value="1"/>
</dbReference>
<gene>
    <name evidence="12" type="primary">folD</name>
    <name evidence="15" type="ORF">SAG0136_05465</name>
</gene>
<keyword evidence="9 12" id="KW-0368">Histidine biosynthesis</keyword>
<dbReference type="NCBIfam" id="NF010783">
    <property type="entry name" value="PRK14186.1"/>
    <property type="match status" value="1"/>
</dbReference>
<keyword evidence="6 12" id="KW-0378">Hydrolase</keyword>
<dbReference type="FunFam" id="3.40.50.720:FF:000094">
    <property type="entry name" value="Bifunctional protein FolD"/>
    <property type="match status" value="1"/>
</dbReference>
<evidence type="ECO:0000256" key="4">
    <source>
        <dbReference type="ARBA" id="ARBA00022605"/>
    </source>
</evidence>
<feature type="binding site" evidence="12">
    <location>
        <begin position="204"/>
        <end position="206"/>
    </location>
    <ligand>
        <name>NADP(+)</name>
        <dbReference type="ChEBI" id="CHEBI:58349"/>
    </ligand>
</feature>
<dbReference type="PROSITE" id="PS00766">
    <property type="entry name" value="THF_DHG_CYH_1"/>
    <property type="match status" value="1"/>
</dbReference>
<dbReference type="NCBIfam" id="NF010776">
    <property type="entry name" value="PRK14179.1"/>
    <property type="match status" value="1"/>
</dbReference>
<dbReference type="PRINTS" id="PR00085">
    <property type="entry name" value="THFDHDRGNASE"/>
</dbReference>
<evidence type="ECO:0000256" key="12">
    <source>
        <dbReference type="HAMAP-Rule" id="MF_01576"/>
    </source>
</evidence>
<dbReference type="GO" id="GO:0000105">
    <property type="term" value="P:L-histidine biosynthetic process"/>
    <property type="evidence" value="ECO:0007669"/>
    <property type="project" value="UniProtKB-KW"/>
</dbReference>
<comment type="subunit">
    <text evidence="2 12">Homodimer.</text>
</comment>
<dbReference type="GO" id="GO:0005829">
    <property type="term" value="C:cytosol"/>
    <property type="evidence" value="ECO:0007669"/>
    <property type="project" value="TreeGrafter"/>
</dbReference>
<comment type="catalytic activity">
    <reaction evidence="12">
        <text>(6R)-5,10-methenyltetrahydrofolate + H2O = (6R)-10-formyltetrahydrofolate + H(+)</text>
        <dbReference type="Rhea" id="RHEA:23700"/>
        <dbReference type="ChEBI" id="CHEBI:15377"/>
        <dbReference type="ChEBI" id="CHEBI:15378"/>
        <dbReference type="ChEBI" id="CHEBI:57455"/>
        <dbReference type="ChEBI" id="CHEBI:195366"/>
        <dbReference type="EC" id="3.5.4.9"/>
    </reaction>
</comment>
<dbReference type="PANTHER" id="PTHR48099">
    <property type="entry name" value="C-1-TETRAHYDROFOLATE SYNTHASE, CYTOPLASMIC-RELATED"/>
    <property type="match status" value="1"/>
</dbReference>
<comment type="caution">
    <text evidence="15">The sequence shown here is derived from an EMBL/GenBank/DDBJ whole genome shotgun (WGS) entry which is preliminary data.</text>
</comment>
<evidence type="ECO:0000256" key="9">
    <source>
        <dbReference type="ARBA" id="ARBA00023102"/>
    </source>
</evidence>
<evidence type="ECO:0000256" key="7">
    <source>
        <dbReference type="ARBA" id="ARBA00022857"/>
    </source>
</evidence>
<dbReference type="Proteomes" id="UP000018482">
    <property type="component" value="Unassembled WGS sequence"/>
</dbReference>
<keyword evidence="10 12" id="KW-0486">Methionine biosynthesis</keyword>
<dbReference type="InterPro" id="IPR036291">
    <property type="entry name" value="NAD(P)-bd_dom_sf"/>
</dbReference>
<evidence type="ECO:0000259" key="14">
    <source>
        <dbReference type="Pfam" id="PF02882"/>
    </source>
</evidence>
<dbReference type="SUPFAM" id="SSF51735">
    <property type="entry name" value="NAD(P)-binding Rossmann-fold domains"/>
    <property type="match status" value="1"/>
</dbReference>
<keyword evidence="3 12" id="KW-0554">One-carbon metabolism</keyword>
<dbReference type="PROSITE" id="PS00767">
    <property type="entry name" value="THF_DHG_CYH_2"/>
    <property type="match status" value="1"/>
</dbReference>
<dbReference type="FunFam" id="3.40.50.10860:FF:000005">
    <property type="entry name" value="C-1-tetrahydrofolate synthase, cytoplasmic, putative"/>
    <property type="match status" value="1"/>
</dbReference>